<accession>A0ABW1ZZL3</accession>
<dbReference type="InterPro" id="IPR036291">
    <property type="entry name" value="NAD(P)-bd_dom_sf"/>
</dbReference>
<comment type="caution">
    <text evidence="2">The sequence shown here is derived from an EMBL/GenBank/DDBJ whole genome shotgun (WGS) entry which is preliminary data.</text>
</comment>
<dbReference type="PROSITE" id="PS01162">
    <property type="entry name" value="QOR_ZETA_CRYSTAL"/>
    <property type="match status" value="1"/>
</dbReference>
<dbReference type="InterPro" id="IPR013154">
    <property type="entry name" value="ADH-like_N"/>
</dbReference>
<protein>
    <submittedName>
        <fullName evidence="2">NADP-dependent oxidoreductase</fullName>
        <ecNumber evidence="2">1.-.-.-</ecNumber>
    </submittedName>
</protein>
<dbReference type="Gene3D" id="3.90.180.10">
    <property type="entry name" value="Medium-chain alcohol dehydrogenases, catalytic domain"/>
    <property type="match status" value="1"/>
</dbReference>
<dbReference type="InterPro" id="IPR002364">
    <property type="entry name" value="Quin_OxRdtase/zeta-crystal_CS"/>
</dbReference>
<dbReference type="Proteomes" id="UP001596422">
    <property type="component" value="Unassembled WGS sequence"/>
</dbReference>
<dbReference type="RefSeq" id="WP_379909150.1">
    <property type="nucleotide sequence ID" value="NZ_JBHSWE010000001.1"/>
</dbReference>
<dbReference type="GO" id="GO:0016491">
    <property type="term" value="F:oxidoreductase activity"/>
    <property type="evidence" value="ECO:0007669"/>
    <property type="project" value="UniProtKB-KW"/>
</dbReference>
<dbReference type="Gene3D" id="3.40.50.720">
    <property type="entry name" value="NAD(P)-binding Rossmann-like Domain"/>
    <property type="match status" value="1"/>
</dbReference>
<dbReference type="InterPro" id="IPR052733">
    <property type="entry name" value="Chloroplast_QOR"/>
</dbReference>
<proteinExistence type="predicted"/>
<dbReference type="InterPro" id="IPR020843">
    <property type="entry name" value="ER"/>
</dbReference>
<feature type="domain" description="Enoyl reductase (ER)" evidence="1">
    <location>
        <begin position="10"/>
        <end position="310"/>
    </location>
</feature>
<keyword evidence="3" id="KW-1185">Reference proteome</keyword>
<organism evidence="2 3">
    <name type="scientific">Marinobacterium aestuariivivens</name>
    <dbReference type="NCBI Taxonomy" id="1698799"/>
    <lineage>
        <taxon>Bacteria</taxon>
        <taxon>Pseudomonadati</taxon>
        <taxon>Pseudomonadota</taxon>
        <taxon>Gammaproteobacteria</taxon>
        <taxon>Oceanospirillales</taxon>
        <taxon>Oceanospirillaceae</taxon>
        <taxon>Marinobacterium</taxon>
    </lineage>
</organism>
<dbReference type="Pfam" id="PF13602">
    <property type="entry name" value="ADH_zinc_N_2"/>
    <property type="match status" value="1"/>
</dbReference>
<dbReference type="SMART" id="SM00829">
    <property type="entry name" value="PKS_ER"/>
    <property type="match status" value="1"/>
</dbReference>
<evidence type="ECO:0000259" key="1">
    <source>
        <dbReference type="SMART" id="SM00829"/>
    </source>
</evidence>
<sequence>MKASRIHAFGGADALSCEEVPTPTIRDNEVLVRNRAAGVNPIDWKTCSGGGAAAFIGKLPFIPGWEFAGTVEMVGAGVEDYQIGDRVFGFIRFPEAAGCYAEYVAAPVAQIAHKPDELSFSQAGGLGLAGLTAWQALHDKGQLQAGQKVLVLAAAGGVGHLAVQLAKAAGAEVIGSASAANHEYLRGLGCDRLIDYKTQDLASEVQDADLVIDGIGGEVGISALSCLKPGGRLVTLPSVTADAVIRAAEADGKQALGIRVEPNGQQLAELARLCAEGKLQLTLAGELPLSEARQAHQQSAGGHVRGKLVLTIEES</sequence>
<dbReference type="CDD" id="cd05289">
    <property type="entry name" value="MDR_like_2"/>
    <property type="match status" value="1"/>
</dbReference>
<dbReference type="SUPFAM" id="SSF50129">
    <property type="entry name" value="GroES-like"/>
    <property type="match status" value="1"/>
</dbReference>
<reference evidence="3" key="1">
    <citation type="journal article" date="2019" name="Int. J. Syst. Evol. Microbiol.">
        <title>The Global Catalogue of Microorganisms (GCM) 10K type strain sequencing project: providing services to taxonomists for standard genome sequencing and annotation.</title>
        <authorList>
            <consortium name="The Broad Institute Genomics Platform"/>
            <consortium name="The Broad Institute Genome Sequencing Center for Infectious Disease"/>
            <person name="Wu L."/>
            <person name="Ma J."/>
        </authorList>
    </citation>
    <scope>NUCLEOTIDE SEQUENCE [LARGE SCALE GENOMIC DNA]</scope>
    <source>
        <strain evidence="3">NBRC 111756</strain>
    </source>
</reference>
<dbReference type="EC" id="1.-.-.-" evidence="2"/>
<dbReference type="Pfam" id="PF08240">
    <property type="entry name" value="ADH_N"/>
    <property type="match status" value="1"/>
</dbReference>
<dbReference type="SUPFAM" id="SSF51735">
    <property type="entry name" value="NAD(P)-binding Rossmann-fold domains"/>
    <property type="match status" value="1"/>
</dbReference>
<keyword evidence="2" id="KW-0560">Oxidoreductase</keyword>
<dbReference type="PANTHER" id="PTHR44013:SF1">
    <property type="entry name" value="ZINC-TYPE ALCOHOL DEHYDROGENASE-LIKE PROTEIN C16A3.02C"/>
    <property type="match status" value="1"/>
</dbReference>
<dbReference type="InterPro" id="IPR011032">
    <property type="entry name" value="GroES-like_sf"/>
</dbReference>
<name>A0ABW1ZZL3_9GAMM</name>
<dbReference type="EMBL" id="JBHSWE010000001">
    <property type="protein sequence ID" value="MFC6670647.1"/>
    <property type="molecule type" value="Genomic_DNA"/>
</dbReference>
<evidence type="ECO:0000313" key="3">
    <source>
        <dbReference type="Proteomes" id="UP001596422"/>
    </source>
</evidence>
<evidence type="ECO:0000313" key="2">
    <source>
        <dbReference type="EMBL" id="MFC6670647.1"/>
    </source>
</evidence>
<gene>
    <name evidence="2" type="ORF">ACFQDL_11580</name>
</gene>
<dbReference type="PANTHER" id="PTHR44013">
    <property type="entry name" value="ZINC-TYPE ALCOHOL DEHYDROGENASE-LIKE PROTEIN C16A3.02C"/>
    <property type="match status" value="1"/>
</dbReference>